<name>A0A369JBD5_HYPMA</name>
<feature type="domain" description="DUF6570" evidence="1">
    <location>
        <begin position="78"/>
        <end position="200"/>
    </location>
</feature>
<accession>A0A369JBD5</accession>
<sequence length="200" mass="22122">MPANTAQISKWRTAIPVTNNFFLPKVAHRPALAHLIAEVEVTPATDGTHTFDEKPFTHLINDSTFPLCASCASLSKVNIIDVTGADCPWQFPELMPLEVLLITGRFHTATKLTVSTTGTVTLWACSLRNDCAGVLKVNHLSLDFPVLRCIARVVCADGAPILDGHYLRNLSTFLVHCELIAMSILWLMQNNYAYRNVEMD</sequence>
<dbReference type="InParanoid" id="A0A369JBD5"/>
<organism evidence="2 3">
    <name type="scientific">Hypsizygus marmoreus</name>
    <name type="common">White beech mushroom</name>
    <name type="synonym">Agaricus marmoreus</name>
    <dbReference type="NCBI Taxonomy" id="39966"/>
    <lineage>
        <taxon>Eukaryota</taxon>
        <taxon>Fungi</taxon>
        <taxon>Dikarya</taxon>
        <taxon>Basidiomycota</taxon>
        <taxon>Agaricomycotina</taxon>
        <taxon>Agaricomycetes</taxon>
        <taxon>Agaricomycetidae</taxon>
        <taxon>Agaricales</taxon>
        <taxon>Tricholomatineae</taxon>
        <taxon>Lyophyllaceae</taxon>
        <taxon>Hypsizygus</taxon>
    </lineage>
</organism>
<dbReference type="EMBL" id="LUEZ02000119">
    <property type="protein sequence ID" value="RDB17023.1"/>
    <property type="molecule type" value="Genomic_DNA"/>
</dbReference>
<reference evidence="2" key="1">
    <citation type="submission" date="2018-04" db="EMBL/GenBank/DDBJ databases">
        <title>Whole genome sequencing of Hypsizygus marmoreus.</title>
        <authorList>
            <person name="Choi I.-G."/>
            <person name="Min B."/>
            <person name="Kim J.-G."/>
            <person name="Kim S."/>
            <person name="Oh Y.-L."/>
            <person name="Kong W.-S."/>
            <person name="Park H."/>
            <person name="Jeong J."/>
            <person name="Song E.-S."/>
        </authorList>
    </citation>
    <scope>NUCLEOTIDE SEQUENCE [LARGE SCALE GENOMIC DNA]</scope>
    <source>
        <strain evidence="2">51987-8</strain>
    </source>
</reference>
<evidence type="ECO:0000259" key="1">
    <source>
        <dbReference type="Pfam" id="PF20209"/>
    </source>
</evidence>
<dbReference type="Pfam" id="PF20209">
    <property type="entry name" value="DUF6570"/>
    <property type="match status" value="1"/>
</dbReference>
<evidence type="ECO:0000313" key="2">
    <source>
        <dbReference type="EMBL" id="RDB17023.1"/>
    </source>
</evidence>
<evidence type="ECO:0000313" key="3">
    <source>
        <dbReference type="Proteomes" id="UP000076154"/>
    </source>
</evidence>
<proteinExistence type="predicted"/>
<dbReference type="AlphaFoldDB" id="A0A369JBD5"/>
<comment type="caution">
    <text evidence="2">The sequence shown here is derived from an EMBL/GenBank/DDBJ whole genome shotgun (WGS) entry which is preliminary data.</text>
</comment>
<keyword evidence="3" id="KW-1185">Reference proteome</keyword>
<dbReference type="InterPro" id="IPR046700">
    <property type="entry name" value="DUF6570"/>
</dbReference>
<protein>
    <recommendedName>
        <fullName evidence="1">DUF6570 domain-containing protein</fullName>
    </recommendedName>
</protein>
<dbReference type="Proteomes" id="UP000076154">
    <property type="component" value="Unassembled WGS sequence"/>
</dbReference>
<gene>
    <name evidence="2" type="ORF">Hypma_002023</name>
</gene>